<evidence type="ECO:0000313" key="2">
    <source>
        <dbReference type="EMBL" id="EFJ01031.1"/>
    </source>
</evidence>
<dbReference type="HOGENOM" id="CLU_055855_0_1_1"/>
<dbReference type="PANTHER" id="PTHR41813">
    <property type="entry name" value="REGULATOR PAB1642, PUTATIVE (AFU_ORTHOLOGUE AFUA_3G11955)-RELATED"/>
    <property type="match status" value="1"/>
</dbReference>
<sequence>MPPVSRKLTTHLVTLREDLYNVATRTHPFLEAARSGQLPPSTLGYWLSQDKIYASQAYPKFIGHIIAAIPYEDAEREAINKRVLSILLYSLQNVVREVGFFGDTAKQYSLNIEGWKERKGTRDYTAEMARLATASLEENMVFLWAMEKAYLDVWTNVKKGLKASNITGQPINDLSENWTCNEFINFVEDLRDIVDDLGIQPDSPKWKRAEEVWERTIELEAAFWPDLEEEKTARA</sequence>
<dbReference type="KEGG" id="scm:SCHCO_02606629"/>
<dbReference type="RefSeq" id="XP_003035933.1">
    <property type="nucleotide sequence ID" value="XM_003035887.1"/>
</dbReference>
<dbReference type="PANTHER" id="PTHR41813:SF2">
    <property type="entry name" value="REGULATOR PAB1642, PUTATIVE (AFU_ORTHOLOGUE AFUA_3G11955)-RELATED"/>
    <property type="match status" value="1"/>
</dbReference>
<dbReference type="eggNOG" id="ENOG502QQ9D">
    <property type="taxonomic scope" value="Eukaryota"/>
</dbReference>
<dbReference type="GeneID" id="9597363"/>
<dbReference type="InterPro" id="IPR053261">
    <property type="entry name" value="Polyketide-peptide_reg"/>
</dbReference>
<name>D8PWF4_SCHCM</name>
<accession>D8PWF4</accession>
<keyword evidence="3" id="KW-1185">Reference proteome</keyword>
<dbReference type="OMA" id="IPNWTSE"/>
<organism evidence="3">
    <name type="scientific">Schizophyllum commune (strain H4-8 / FGSC 9210)</name>
    <name type="common">Split gill fungus</name>
    <dbReference type="NCBI Taxonomy" id="578458"/>
    <lineage>
        <taxon>Eukaryota</taxon>
        <taxon>Fungi</taxon>
        <taxon>Dikarya</taxon>
        <taxon>Basidiomycota</taxon>
        <taxon>Agaricomycotina</taxon>
        <taxon>Agaricomycetes</taxon>
        <taxon>Agaricomycetidae</taxon>
        <taxon>Agaricales</taxon>
        <taxon>Schizophyllaceae</taxon>
        <taxon>Schizophyllum</taxon>
    </lineage>
</organism>
<dbReference type="Pfam" id="PF03070">
    <property type="entry name" value="TENA_THI-4"/>
    <property type="match status" value="1"/>
</dbReference>
<dbReference type="VEuPathDB" id="FungiDB:SCHCODRAFT_02606629"/>
<dbReference type="GO" id="GO:0006772">
    <property type="term" value="P:thiamine metabolic process"/>
    <property type="evidence" value="ECO:0007669"/>
    <property type="project" value="UniProtKB-ARBA"/>
</dbReference>
<reference evidence="2 3" key="1">
    <citation type="journal article" date="2010" name="Nat. Biotechnol.">
        <title>Genome sequence of the model mushroom Schizophyllum commune.</title>
        <authorList>
            <person name="Ohm R.A."/>
            <person name="de Jong J.F."/>
            <person name="Lugones L.G."/>
            <person name="Aerts A."/>
            <person name="Kothe E."/>
            <person name="Stajich J.E."/>
            <person name="de Vries R.P."/>
            <person name="Record E."/>
            <person name="Levasseur A."/>
            <person name="Baker S.E."/>
            <person name="Bartholomew K.A."/>
            <person name="Coutinho P.M."/>
            <person name="Erdmann S."/>
            <person name="Fowler T.J."/>
            <person name="Gathman A.C."/>
            <person name="Lombard V."/>
            <person name="Henrissat B."/>
            <person name="Knabe N."/>
            <person name="Kuees U."/>
            <person name="Lilly W.W."/>
            <person name="Lindquist E."/>
            <person name="Lucas S."/>
            <person name="Magnuson J.K."/>
            <person name="Piumi F."/>
            <person name="Raudaskoski M."/>
            <person name="Salamov A."/>
            <person name="Schmutz J."/>
            <person name="Schwarze F.W.M.R."/>
            <person name="vanKuyk P.A."/>
            <person name="Horton J.S."/>
            <person name="Grigoriev I.V."/>
            <person name="Woesten H.A.B."/>
        </authorList>
    </citation>
    <scope>NUCLEOTIDE SEQUENCE [LARGE SCALE GENOMIC DNA]</scope>
    <source>
        <strain evidence="3">H4-8 / FGSC 9210</strain>
    </source>
</reference>
<dbReference type="SUPFAM" id="SSF48613">
    <property type="entry name" value="Heme oxygenase-like"/>
    <property type="match status" value="1"/>
</dbReference>
<dbReference type="STRING" id="578458.D8PWF4"/>
<dbReference type="EMBL" id="GL377303">
    <property type="protein sequence ID" value="EFJ01031.1"/>
    <property type="molecule type" value="Genomic_DNA"/>
</dbReference>
<dbReference type="CDD" id="cd19357">
    <property type="entry name" value="TenA_E_At3g16990-like"/>
    <property type="match status" value="1"/>
</dbReference>
<evidence type="ECO:0000259" key="1">
    <source>
        <dbReference type="Pfam" id="PF03070"/>
    </source>
</evidence>
<dbReference type="AlphaFoldDB" id="D8PWF4"/>
<dbReference type="InterPro" id="IPR004305">
    <property type="entry name" value="Thiaminase-2/PQQC"/>
</dbReference>
<dbReference type="InterPro" id="IPR016084">
    <property type="entry name" value="Haem_Oase-like_multi-hlx"/>
</dbReference>
<feature type="domain" description="Thiaminase-2/PQQC" evidence="1">
    <location>
        <begin position="23"/>
        <end position="226"/>
    </location>
</feature>
<evidence type="ECO:0000313" key="3">
    <source>
        <dbReference type="Proteomes" id="UP000007431"/>
    </source>
</evidence>
<proteinExistence type="predicted"/>
<dbReference type="Proteomes" id="UP000007431">
    <property type="component" value="Unassembled WGS sequence"/>
</dbReference>
<protein>
    <recommendedName>
        <fullName evidence="1">Thiaminase-2/PQQC domain-containing protein</fullName>
    </recommendedName>
</protein>
<gene>
    <name evidence="2" type="ORF">SCHCODRAFT_232507</name>
</gene>
<dbReference type="OrthoDB" id="37730at2759"/>
<dbReference type="InParanoid" id="D8PWF4"/>
<dbReference type="Gene3D" id="1.20.910.10">
    <property type="entry name" value="Heme oxygenase-like"/>
    <property type="match status" value="1"/>
</dbReference>